<sequence>MGLYLLIIAAVDINYRGVYFIYDAFWRTSSLCQLAGFFSTFSSELSVFTLTVITLERLVVIVFPFRVLRLSMRRTKVIMGVVWACVTLLAALPLMDTHYFRNFYGRSGVCLALHITHEKPSGWQYSVFVFLVLNLASFSVIAGSYWGMYRAARSSSAAVRSDLQRRESSMARKMTLIVVTDAACWLPIILLGVVSLAGVTIPPQVFAWVAVFVLPLNAAINPLLYTVSTAPFLSKARERALNVRSSFRWSMSRRATNSSTGTVGDDRTTILVKPLDTLIRTPILMSRDLQHCHTMPSTQNALHLVASHANHLSLSRAHHPWRSQSFHGTAANVVTKRQSNEEWVAPQGEIIPLCELTNHTQPPLSRQHSRKKYTKHHHHQLYD</sequence>
<dbReference type="GO" id="GO:0005886">
    <property type="term" value="C:plasma membrane"/>
    <property type="evidence" value="ECO:0007669"/>
    <property type="project" value="TreeGrafter"/>
</dbReference>
<evidence type="ECO:0000313" key="11">
    <source>
        <dbReference type="EMBL" id="KAG7154446.1"/>
    </source>
</evidence>
<dbReference type="SUPFAM" id="SSF81321">
    <property type="entry name" value="Family A G protein-coupled receptor-like"/>
    <property type="match status" value="1"/>
</dbReference>
<keyword evidence="12" id="KW-1185">Reference proteome</keyword>
<feature type="domain" description="G-protein coupled receptors family 1 profile" evidence="10">
    <location>
        <begin position="1"/>
        <end position="225"/>
    </location>
</feature>
<keyword evidence="6 9" id="KW-1133">Transmembrane helix</keyword>
<dbReference type="Proteomes" id="UP000747542">
    <property type="component" value="Unassembled WGS sequence"/>
</dbReference>
<dbReference type="InterPro" id="IPR017452">
    <property type="entry name" value="GPCR_Rhodpsn_7TM"/>
</dbReference>
<feature type="region of interest" description="Disordered" evidence="8">
    <location>
        <begin position="359"/>
        <end position="383"/>
    </location>
</feature>
<keyword evidence="5" id="KW-0677">Repeat</keyword>
<keyword evidence="3" id="KW-0433">Leucine-rich repeat</keyword>
<evidence type="ECO:0000256" key="7">
    <source>
        <dbReference type="ARBA" id="ARBA00023136"/>
    </source>
</evidence>
<gene>
    <name evidence="11" type="primary">Grl101-L5</name>
    <name evidence="11" type="ORF">Hamer_G018187</name>
</gene>
<dbReference type="InterPro" id="IPR002131">
    <property type="entry name" value="Gphrmn_rcpt_fam"/>
</dbReference>
<evidence type="ECO:0000256" key="1">
    <source>
        <dbReference type="ARBA" id="ARBA00004370"/>
    </source>
</evidence>
<evidence type="ECO:0000256" key="9">
    <source>
        <dbReference type="SAM" id="Phobius"/>
    </source>
</evidence>
<dbReference type="Pfam" id="PF00001">
    <property type="entry name" value="7tm_1"/>
    <property type="match status" value="1"/>
</dbReference>
<evidence type="ECO:0000256" key="2">
    <source>
        <dbReference type="ARBA" id="ARBA00010663"/>
    </source>
</evidence>
<evidence type="ECO:0000259" key="10">
    <source>
        <dbReference type="PROSITE" id="PS50262"/>
    </source>
</evidence>
<dbReference type="PROSITE" id="PS50262">
    <property type="entry name" value="G_PROTEIN_RECEP_F1_2"/>
    <property type="match status" value="1"/>
</dbReference>
<feature type="transmembrane region" description="Helical" evidence="9">
    <location>
        <begin position="77"/>
        <end position="95"/>
    </location>
</feature>
<reference evidence="11" key="1">
    <citation type="journal article" date="2021" name="Sci. Adv.">
        <title>The American lobster genome reveals insights on longevity, neural, and immune adaptations.</title>
        <authorList>
            <person name="Polinski J.M."/>
            <person name="Zimin A.V."/>
            <person name="Clark K.F."/>
            <person name="Kohn A.B."/>
            <person name="Sadowski N."/>
            <person name="Timp W."/>
            <person name="Ptitsyn A."/>
            <person name="Khanna P."/>
            <person name="Romanova D.Y."/>
            <person name="Williams P."/>
            <person name="Greenwood S.J."/>
            <person name="Moroz L.L."/>
            <person name="Walt D.R."/>
            <person name="Bodnar A.G."/>
        </authorList>
    </citation>
    <scope>NUCLEOTIDE SEQUENCE</scope>
    <source>
        <strain evidence="11">GMGI-L3</strain>
    </source>
</reference>
<dbReference type="PANTHER" id="PTHR24372">
    <property type="entry name" value="GLYCOPROTEIN HORMONE RECEPTOR"/>
    <property type="match status" value="1"/>
</dbReference>
<comment type="similarity">
    <text evidence="2">Belongs to the G-protein coupled receptor 1 family.</text>
</comment>
<keyword evidence="11" id="KW-0675">Receptor</keyword>
<dbReference type="PANTHER" id="PTHR24372:SF77">
    <property type="entry name" value="G-PROTEIN COUPLED RECEPTORS FAMILY 1 PROFILE DOMAIN-CONTAINING PROTEIN"/>
    <property type="match status" value="1"/>
</dbReference>
<evidence type="ECO:0000256" key="4">
    <source>
        <dbReference type="ARBA" id="ARBA00022692"/>
    </source>
</evidence>
<accession>A0A8J5MK63</accession>
<name>A0A8J5MK63_HOMAM</name>
<comment type="subcellular location">
    <subcellularLocation>
        <location evidence="1">Membrane</location>
    </subcellularLocation>
</comment>
<dbReference type="GO" id="GO:0007189">
    <property type="term" value="P:adenylate cyclase-activating G protein-coupled receptor signaling pathway"/>
    <property type="evidence" value="ECO:0007669"/>
    <property type="project" value="TreeGrafter"/>
</dbReference>
<dbReference type="Gene3D" id="1.20.1070.10">
    <property type="entry name" value="Rhodopsin 7-helix transmembrane proteins"/>
    <property type="match status" value="1"/>
</dbReference>
<feature type="transmembrane region" description="Helical" evidence="9">
    <location>
        <begin position="45"/>
        <end position="65"/>
    </location>
</feature>
<keyword evidence="7 9" id="KW-0472">Membrane</keyword>
<feature type="transmembrane region" description="Helical" evidence="9">
    <location>
        <begin position="123"/>
        <end position="146"/>
    </location>
</feature>
<organism evidence="11 12">
    <name type="scientific">Homarus americanus</name>
    <name type="common">American lobster</name>
    <dbReference type="NCBI Taxonomy" id="6706"/>
    <lineage>
        <taxon>Eukaryota</taxon>
        <taxon>Metazoa</taxon>
        <taxon>Ecdysozoa</taxon>
        <taxon>Arthropoda</taxon>
        <taxon>Crustacea</taxon>
        <taxon>Multicrustacea</taxon>
        <taxon>Malacostraca</taxon>
        <taxon>Eumalacostraca</taxon>
        <taxon>Eucarida</taxon>
        <taxon>Decapoda</taxon>
        <taxon>Pleocyemata</taxon>
        <taxon>Astacidea</taxon>
        <taxon>Nephropoidea</taxon>
        <taxon>Nephropidae</taxon>
        <taxon>Homarus</taxon>
    </lineage>
</organism>
<protein>
    <submittedName>
        <fullName evidence="11">G-protein coupled receptor GRL101-like 5</fullName>
    </submittedName>
</protein>
<evidence type="ECO:0000256" key="3">
    <source>
        <dbReference type="ARBA" id="ARBA00022614"/>
    </source>
</evidence>
<dbReference type="InterPro" id="IPR000276">
    <property type="entry name" value="GPCR_Rhodpsn"/>
</dbReference>
<feature type="transmembrane region" description="Helical" evidence="9">
    <location>
        <begin position="205"/>
        <end position="227"/>
    </location>
</feature>
<dbReference type="GO" id="GO:0009755">
    <property type="term" value="P:hormone-mediated signaling pathway"/>
    <property type="evidence" value="ECO:0007669"/>
    <property type="project" value="TreeGrafter"/>
</dbReference>
<feature type="compositionally biased region" description="Basic residues" evidence="8">
    <location>
        <begin position="367"/>
        <end position="383"/>
    </location>
</feature>
<evidence type="ECO:0000256" key="5">
    <source>
        <dbReference type="ARBA" id="ARBA00022737"/>
    </source>
</evidence>
<dbReference type="AlphaFoldDB" id="A0A8J5MK63"/>
<evidence type="ECO:0000256" key="8">
    <source>
        <dbReference type="SAM" id="MobiDB-lite"/>
    </source>
</evidence>
<dbReference type="EMBL" id="JAHLQT010044460">
    <property type="protein sequence ID" value="KAG7154446.1"/>
    <property type="molecule type" value="Genomic_DNA"/>
</dbReference>
<comment type="caution">
    <text evidence="11">The sequence shown here is derived from an EMBL/GenBank/DDBJ whole genome shotgun (WGS) entry which is preliminary data.</text>
</comment>
<evidence type="ECO:0000313" key="12">
    <source>
        <dbReference type="Proteomes" id="UP000747542"/>
    </source>
</evidence>
<keyword evidence="4 9" id="KW-0812">Transmembrane</keyword>
<dbReference type="PRINTS" id="PR00373">
    <property type="entry name" value="GLYCHORMONER"/>
</dbReference>
<proteinExistence type="inferred from homology"/>
<evidence type="ECO:0000256" key="6">
    <source>
        <dbReference type="ARBA" id="ARBA00022989"/>
    </source>
</evidence>
<dbReference type="GO" id="GO:0008528">
    <property type="term" value="F:G protein-coupled peptide receptor activity"/>
    <property type="evidence" value="ECO:0007669"/>
    <property type="project" value="TreeGrafter"/>
</dbReference>
<dbReference type="PRINTS" id="PR00237">
    <property type="entry name" value="GPCRRHODOPSN"/>
</dbReference>
<feature type="transmembrane region" description="Helical" evidence="9">
    <location>
        <begin position="174"/>
        <end position="199"/>
    </location>
</feature>
<dbReference type="GO" id="GO:0016500">
    <property type="term" value="F:protein-hormone receptor activity"/>
    <property type="evidence" value="ECO:0007669"/>
    <property type="project" value="InterPro"/>
</dbReference>